<evidence type="ECO:0000313" key="2">
    <source>
        <dbReference type="Proteomes" id="UP001144978"/>
    </source>
</evidence>
<dbReference type="Proteomes" id="UP001144978">
    <property type="component" value="Unassembled WGS sequence"/>
</dbReference>
<sequence length="153" mass="16823">MVESGKTRSRTSMEKYSMWSSHDRMCTTRAHATRIAATVSAATTISHADSELLHRISYLSVPNGQYINPKCTSRTPTPHTQTKMKSSTTGPEIHAPPAANSTDAPQPRTTSTRTRTKTRKGQRDRDRRQPQLLPGFFRPSSAVATPSAAPCDL</sequence>
<protein>
    <submittedName>
        <fullName evidence="1">Uncharacterized protein</fullName>
    </submittedName>
</protein>
<accession>A0ACC1ML19</accession>
<organism evidence="1 2">
    <name type="scientific">Trametes sanguinea</name>
    <dbReference type="NCBI Taxonomy" id="158606"/>
    <lineage>
        <taxon>Eukaryota</taxon>
        <taxon>Fungi</taxon>
        <taxon>Dikarya</taxon>
        <taxon>Basidiomycota</taxon>
        <taxon>Agaricomycotina</taxon>
        <taxon>Agaricomycetes</taxon>
        <taxon>Polyporales</taxon>
        <taxon>Polyporaceae</taxon>
        <taxon>Trametes</taxon>
    </lineage>
</organism>
<evidence type="ECO:0000313" key="1">
    <source>
        <dbReference type="EMBL" id="KAJ2967354.1"/>
    </source>
</evidence>
<keyword evidence="2" id="KW-1185">Reference proteome</keyword>
<comment type="caution">
    <text evidence="1">The sequence shown here is derived from an EMBL/GenBank/DDBJ whole genome shotgun (WGS) entry which is preliminary data.</text>
</comment>
<name>A0ACC1ML19_9APHY</name>
<dbReference type="EMBL" id="JANSHE010006342">
    <property type="protein sequence ID" value="KAJ2967354.1"/>
    <property type="molecule type" value="Genomic_DNA"/>
</dbReference>
<gene>
    <name evidence="1" type="ORF">NUW54_g13528</name>
</gene>
<reference evidence="1" key="1">
    <citation type="submission" date="2022-08" db="EMBL/GenBank/DDBJ databases">
        <title>Genome Sequence of Pycnoporus sanguineus.</title>
        <authorList>
            <person name="Buettner E."/>
        </authorList>
    </citation>
    <scope>NUCLEOTIDE SEQUENCE</scope>
    <source>
        <strain evidence="1">CG-C14</strain>
    </source>
</reference>
<proteinExistence type="predicted"/>